<keyword evidence="11" id="KW-1185">Reference proteome</keyword>
<keyword evidence="7" id="KW-0675">Receptor</keyword>
<keyword evidence="2" id="KW-1003">Cell membrane</keyword>
<feature type="transmembrane region" description="Helical" evidence="9">
    <location>
        <begin position="229"/>
        <end position="250"/>
    </location>
</feature>
<name>A0AAF3F8U9_9BILA</name>
<sequence>MENDSSSIYETLRNETNPSEDQQKEMEIPSALTADYIEMIYLCFVIIVGTPSNCFILRRLCQDLKRTPKDSVKAGFLILKINLNISDLLLLCILAFGKLLWLLMYQWPWGSALCKLYNFGSMVSLYISSNIVVCIALDRLRNVLGASKLRRGKGANGSVVHLLLIGSWFLAILWSIPQLIVWDVQEVVPGFSQCTDIWMIKKHLIHFGRAKESDYGFLYSTVMSSAYDISHLFFVFWGPLIVLIKCYVIIAIRLVKYSRRAPGQPSPMIRPDMTSGPSGVEQSISLHQFETASTTVSIDRHSTPRVNVIATRTLSNPHEISGIRRSFDRYSERVPSPGLRSSSRLGSALPFTKYFHRNGHSMDNIFSKDDGTPPKKMSRVSDTLSGKVPAWRRQLRSKVFRTTLLVVIAHFLFWFPYNFLAIMNYINENLYHELSENANIFKDMQLLITLINPFLYGFTH</sequence>
<accession>A0AAF3F8U9</accession>
<dbReference type="PANTHER" id="PTHR24230:SF154">
    <property type="entry name" value="G-PROTEIN COUPLED RECEPTORS FAMILY 1 PROFILE DOMAIN-CONTAINING PROTEIN"/>
    <property type="match status" value="1"/>
</dbReference>
<dbReference type="InterPro" id="IPR000276">
    <property type="entry name" value="GPCR_Rhodpsn"/>
</dbReference>
<dbReference type="GO" id="GO:0008528">
    <property type="term" value="F:G protein-coupled peptide receptor activity"/>
    <property type="evidence" value="ECO:0007669"/>
    <property type="project" value="TreeGrafter"/>
</dbReference>
<dbReference type="Pfam" id="PF00001">
    <property type="entry name" value="7tm_1"/>
    <property type="match status" value="1"/>
</dbReference>
<comment type="subcellular location">
    <subcellularLocation>
        <location evidence="1">Cell membrane</location>
        <topology evidence="1">Multi-pass membrane protein</topology>
    </subcellularLocation>
</comment>
<keyword evidence="4 9" id="KW-1133">Transmembrane helix</keyword>
<protein>
    <submittedName>
        <fullName evidence="12">G-protein coupled receptors family 1 profile domain-containing protein</fullName>
    </submittedName>
</protein>
<dbReference type="InterPro" id="IPR017452">
    <property type="entry name" value="GPCR_Rhodpsn_7TM"/>
</dbReference>
<feature type="transmembrane region" description="Helical" evidence="9">
    <location>
        <begin position="39"/>
        <end position="60"/>
    </location>
</feature>
<organism evidence="11 12">
    <name type="scientific">Mesorhabditis belari</name>
    <dbReference type="NCBI Taxonomy" id="2138241"/>
    <lineage>
        <taxon>Eukaryota</taxon>
        <taxon>Metazoa</taxon>
        <taxon>Ecdysozoa</taxon>
        <taxon>Nematoda</taxon>
        <taxon>Chromadorea</taxon>
        <taxon>Rhabditida</taxon>
        <taxon>Rhabditina</taxon>
        <taxon>Rhabditomorpha</taxon>
        <taxon>Rhabditoidea</taxon>
        <taxon>Rhabditidae</taxon>
        <taxon>Mesorhabditinae</taxon>
        <taxon>Mesorhabditis</taxon>
    </lineage>
</organism>
<proteinExistence type="predicted"/>
<evidence type="ECO:0000256" key="8">
    <source>
        <dbReference type="ARBA" id="ARBA00023224"/>
    </source>
</evidence>
<dbReference type="AlphaFoldDB" id="A0AAF3F8U9"/>
<feature type="transmembrane region" description="Helical" evidence="9">
    <location>
        <begin position="81"/>
        <end position="104"/>
    </location>
</feature>
<dbReference type="PROSITE" id="PS50262">
    <property type="entry name" value="G_PROTEIN_RECEP_F1_2"/>
    <property type="match status" value="1"/>
</dbReference>
<evidence type="ECO:0000256" key="7">
    <source>
        <dbReference type="ARBA" id="ARBA00023170"/>
    </source>
</evidence>
<dbReference type="GO" id="GO:0007218">
    <property type="term" value="P:neuropeptide signaling pathway"/>
    <property type="evidence" value="ECO:0007669"/>
    <property type="project" value="TreeGrafter"/>
</dbReference>
<evidence type="ECO:0000313" key="12">
    <source>
        <dbReference type="WBParaSite" id="MBELARI_LOCUS3261.1"/>
    </source>
</evidence>
<dbReference type="PANTHER" id="PTHR24230">
    <property type="entry name" value="G-PROTEIN COUPLED RECEPTOR"/>
    <property type="match status" value="1"/>
</dbReference>
<dbReference type="PRINTS" id="PR00237">
    <property type="entry name" value="GPCRRHODOPSN"/>
</dbReference>
<feature type="transmembrane region" description="Helical" evidence="9">
    <location>
        <begin position="158"/>
        <end position="176"/>
    </location>
</feature>
<feature type="transmembrane region" description="Helical" evidence="9">
    <location>
        <begin position="402"/>
        <end position="426"/>
    </location>
</feature>
<dbReference type="SUPFAM" id="SSF81321">
    <property type="entry name" value="Family A G protein-coupled receptor-like"/>
    <property type="match status" value="1"/>
</dbReference>
<dbReference type="GO" id="GO:0005886">
    <property type="term" value="C:plasma membrane"/>
    <property type="evidence" value="ECO:0007669"/>
    <property type="project" value="UniProtKB-SubCell"/>
</dbReference>
<evidence type="ECO:0000256" key="5">
    <source>
        <dbReference type="ARBA" id="ARBA00023040"/>
    </source>
</evidence>
<keyword evidence="3 9" id="KW-0812">Transmembrane</keyword>
<evidence type="ECO:0000256" key="6">
    <source>
        <dbReference type="ARBA" id="ARBA00023136"/>
    </source>
</evidence>
<evidence type="ECO:0000256" key="2">
    <source>
        <dbReference type="ARBA" id="ARBA00022475"/>
    </source>
</evidence>
<dbReference type="WBParaSite" id="MBELARI_LOCUS3261.1">
    <property type="protein sequence ID" value="MBELARI_LOCUS3261.1"/>
    <property type="gene ID" value="MBELARI_LOCUS3261"/>
</dbReference>
<evidence type="ECO:0000256" key="9">
    <source>
        <dbReference type="SAM" id="Phobius"/>
    </source>
</evidence>
<evidence type="ECO:0000313" key="11">
    <source>
        <dbReference type="Proteomes" id="UP000887575"/>
    </source>
</evidence>
<evidence type="ECO:0000259" key="10">
    <source>
        <dbReference type="PROSITE" id="PS50262"/>
    </source>
</evidence>
<reference evidence="12" key="1">
    <citation type="submission" date="2024-02" db="UniProtKB">
        <authorList>
            <consortium name="WormBaseParasite"/>
        </authorList>
    </citation>
    <scope>IDENTIFICATION</scope>
</reference>
<evidence type="ECO:0000256" key="4">
    <source>
        <dbReference type="ARBA" id="ARBA00022989"/>
    </source>
</evidence>
<feature type="transmembrane region" description="Helical" evidence="9">
    <location>
        <begin position="116"/>
        <end position="137"/>
    </location>
</feature>
<keyword evidence="8" id="KW-0807">Transducer</keyword>
<evidence type="ECO:0000256" key="3">
    <source>
        <dbReference type="ARBA" id="ARBA00022692"/>
    </source>
</evidence>
<keyword evidence="6 9" id="KW-0472">Membrane</keyword>
<dbReference type="Proteomes" id="UP000887575">
    <property type="component" value="Unassembled WGS sequence"/>
</dbReference>
<keyword evidence="5" id="KW-0297">G-protein coupled receptor</keyword>
<feature type="domain" description="G-protein coupled receptors family 1 profile" evidence="10">
    <location>
        <begin position="52"/>
        <end position="456"/>
    </location>
</feature>
<evidence type="ECO:0000256" key="1">
    <source>
        <dbReference type="ARBA" id="ARBA00004651"/>
    </source>
</evidence>
<dbReference type="Gene3D" id="1.20.1070.10">
    <property type="entry name" value="Rhodopsin 7-helix transmembrane proteins"/>
    <property type="match status" value="1"/>
</dbReference>